<keyword evidence="3" id="KW-1185">Reference proteome</keyword>
<dbReference type="Gene3D" id="3.60.21.70">
    <property type="entry name" value="PhoD-like phosphatase"/>
    <property type="match status" value="1"/>
</dbReference>
<dbReference type="InterPro" id="IPR043904">
    <property type="entry name" value="PhoD_2-like"/>
</dbReference>
<protein>
    <submittedName>
        <fullName evidence="2">Alkaline phosphatase family protein</fullName>
    </submittedName>
</protein>
<dbReference type="CDD" id="cd07389">
    <property type="entry name" value="MPP_PhoD"/>
    <property type="match status" value="1"/>
</dbReference>
<dbReference type="SUPFAM" id="SSF56300">
    <property type="entry name" value="Metallo-dependent phosphatases"/>
    <property type="match status" value="1"/>
</dbReference>
<dbReference type="EMBL" id="SPMZ01000007">
    <property type="protein sequence ID" value="NMQ18089.1"/>
    <property type="molecule type" value="Genomic_DNA"/>
</dbReference>
<sequence length="512" mass="58152">MAIKMGPILGFRGQRQGEWWVSVLLVTDAQTDRHRLTFTPAGGVETSVAATLLKAMPEGKPSLRAWRWDFAVRQTDVEQQIRYEVLGTSAEFWVPAQGSMPNIAYASCNGFSSVKVKNSCKVPQRLWVDLAAKHAERHYHLLMMGGDQVYADSIWEVVPELSEWAGLPVEQAIKRSFTADMARKVDRFYSELYIQNWGQKEPASMLARIPTLMMWDDHDIFDGWGSYSPELQRCAVHQGIFNAARDYFALYQLQLAKDERHPLAIPASTSFAHGCTIELERDHAMVILALDMRNDRNDSQVIGPENWQAVYDWLDALPNDDRSRHLLILSSIPVVHPDFSLIERTLSVFPGQQELEDDLRDHWNSPAHKQERLRFIHRLLALSQARKYRVTLLSGDVHVGAVGIVTSSRDGASDRSAQVISQLTSSGIVHPAPPGVMLFFLENVMGKQYVDDRDITSEMTPFPGTRTYYIGTRNWLALEPDESGRIWAKWHVENVSQPYTKVIHPIGYKILE</sequence>
<evidence type="ECO:0000259" key="1">
    <source>
        <dbReference type="Pfam" id="PF19050"/>
    </source>
</evidence>
<dbReference type="PANTHER" id="PTHR46689">
    <property type="entry name" value="MEMBRANE PROTEIN, PUTATIVE-RELATED"/>
    <property type="match status" value="1"/>
</dbReference>
<feature type="domain" description="PhoD-like phosphatase" evidence="1">
    <location>
        <begin position="103"/>
        <end position="345"/>
    </location>
</feature>
<organism evidence="2 3">
    <name type="scientific">Candidatus Competibacter phosphatis</name>
    <dbReference type="NCBI Taxonomy" id="221280"/>
    <lineage>
        <taxon>Bacteria</taxon>
        <taxon>Pseudomonadati</taxon>
        <taxon>Pseudomonadota</taxon>
        <taxon>Gammaproteobacteria</taxon>
        <taxon>Candidatus Competibacteraceae</taxon>
        <taxon>Candidatus Competibacter</taxon>
    </lineage>
</organism>
<dbReference type="PANTHER" id="PTHR46689:SF1">
    <property type="entry name" value="PHOD-LIKE PHOSPHATASE DOMAIN-CONTAINING PROTEIN"/>
    <property type="match status" value="1"/>
</dbReference>
<evidence type="ECO:0000313" key="3">
    <source>
        <dbReference type="Proteomes" id="UP000760480"/>
    </source>
</evidence>
<gene>
    <name evidence="2" type="ORF">E4P82_02080</name>
</gene>
<dbReference type="InterPro" id="IPR018946">
    <property type="entry name" value="PhoD-like_MPP"/>
</dbReference>
<dbReference type="Proteomes" id="UP000760480">
    <property type="component" value="Unassembled WGS sequence"/>
</dbReference>
<dbReference type="InterPro" id="IPR029052">
    <property type="entry name" value="Metallo-depent_PP-like"/>
</dbReference>
<evidence type="ECO:0000313" key="2">
    <source>
        <dbReference type="EMBL" id="NMQ18089.1"/>
    </source>
</evidence>
<dbReference type="Pfam" id="PF19050">
    <property type="entry name" value="PhoD_2"/>
    <property type="match status" value="1"/>
</dbReference>
<reference evidence="2 3" key="1">
    <citation type="submission" date="2019-03" db="EMBL/GenBank/DDBJ databases">
        <title>Metabolic reconstructions from genomes of highly enriched 'Candidatus Accumulibacter' and 'Candidatus Competibacter' bioreactor populations.</title>
        <authorList>
            <person name="Annavajhala M.K."/>
            <person name="Welles L."/>
            <person name="Abbas B."/>
            <person name="Sorokin D."/>
            <person name="Park H."/>
            <person name="Van Loosdrecht M."/>
            <person name="Chandran K."/>
        </authorList>
    </citation>
    <scope>NUCLEOTIDE SEQUENCE [LARGE SCALE GENOMIC DNA]</scope>
    <source>
        <strain evidence="2 3">SBR_G</strain>
    </source>
</reference>
<proteinExistence type="predicted"/>
<comment type="caution">
    <text evidence="2">The sequence shown here is derived from an EMBL/GenBank/DDBJ whole genome shotgun (WGS) entry which is preliminary data.</text>
</comment>
<accession>A0ABX1TJ00</accession>
<dbReference type="InterPro" id="IPR038607">
    <property type="entry name" value="PhoD-like_sf"/>
</dbReference>
<dbReference type="RefSeq" id="WP_169247343.1">
    <property type="nucleotide sequence ID" value="NZ_SPMZ01000007.1"/>
</dbReference>
<name>A0ABX1TJ00_9GAMM</name>